<organism evidence="1 2">
    <name type="scientific">Perspicuibacillus lycopersici</name>
    <dbReference type="NCBI Taxonomy" id="1325689"/>
    <lineage>
        <taxon>Bacteria</taxon>
        <taxon>Bacillati</taxon>
        <taxon>Bacillota</taxon>
        <taxon>Bacilli</taxon>
        <taxon>Bacillales</taxon>
        <taxon>Bacillaceae</taxon>
        <taxon>Perspicuibacillus</taxon>
    </lineage>
</organism>
<accession>A0AAE3LTW9</accession>
<proteinExistence type="predicted"/>
<gene>
    <name evidence="1" type="ORF">OEV98_13925</name>
</gene>
<name>A0AAE3LTW9_9BACI</name>
<reference evidence="1" key="1">
    <citation type="submission" date="2022-10" db="EMBL/GenBank/DDBJ databases">
        <title>Description of Fervidibacillus gen. nov. in the family Fervidibacillaceae fam. nov. with two species, Fervidibacillus albus sp. nov., and Fervidibacillus halotolerans sp. nov., isolated from tidal flat sediments.</title>
        <authorList>
            <person name="Kwon K.K."/>
            <person name="Yang S.-H."/>
        </authorList>
    </citation>
    <scope>NUCLEOTIDE SEQUENCE</scope>
    <source>
        <strain evidence="1">JCM 19140</strain>
    </source>
</reference>
<protein>
    <submittedName>
        <fullName evidence="1">YfhE family protein</fullName>
    </submittedName>
</protein>
<sequence length="36" mass="4317">MDRKKRDKMKNSLKKAQEVIYGRDFKRANRAGGYKE</sequence>
<dbReference type="Proteomes" id="UP001209318">
    <property type="component" value="Unassembled WGS sequence"/>
</dbReference>
<dbReference type="EMBL" id="JAOUSF010000004">
    <property type="protein sequence ID" value="MCU9614638.1"/>
    <property type="molecule type" value="Genomic_DNA"/>
</dbReference>
<dbReference type="InterPro" id="IPR025437">
    <property type="entry name" value="YfhE-like"/>
</dbReference>
<dbReference type="Pfam" id="PF14152">
    <property type="entry name" value="YfhE"/>
    <property type="match status" value="1"/>
</dbReference>
<comment type="caution">
    <text evidence="1">The sequence shown here is derived from an EMBL/GenBank/DDBJ whole genome shotgun (WGS) entry which is preliminary data.</text>
</comment>
<dbReference type="RefSeq" id="WP_263073941.1">
    <property type="nucleotide sequence ID" value="NZ_JAOUSF010000004.1"/>
</dbReference>
<evidence type="ECO:0000313" key="1">
    <source>
        <dbReference type="EMBL" id="MCU9614638.1"/>
    </source>
</evidence>
<evidence type="ECO:0000313" key="2">
    <source>
        <dbReference type="Proteomes" id="UP001209318"/>
    </source>
</evidence>
<keyword evidence="2" id="KW-1185">Reference proteome</keyword>
<dbReference type="AlphaFoldDB" id="A0AAE3LTW9"/>